<evidence type="ECO:0000256" key="2">
    <source>
        <dbReference type="SAM" id="SignalP"/>
    </source>
</evidence>
<feature type="coiled-coil region" evidence="1">
    <location>
        <begin position="37"/>
        <end position="86"/>
    </location>
</feature>
<proteinExistence type="predicted"/>
<dbReference type="RefSeq" id="WP_140927216.1">
    <property type="nucleotide sequence ID" value="NZ_VFSU01000013.1"/>
</dbReference>
<dbReference type="AlphaFoldDB" id="A0A501XSK8"/>
<dbReference type="Proteomes" id="UP000319897">
    <property type="component" value="Unassembled WGS sequence"/>
</dbReference>
<comment type="caution">
    <text evidence="3">The sequence shown here is derived from an EMBL/GenBank/DDBJ whole genome shotgun (WGS) entry which is preliminary data.</text>
</comment>
<gene>
    <name evidence="3" type="ORF">FJQ54_04370</name>
</gene>
<organism evidence="3 4">
    <name type="scientific">Sandaracinobacter neustonicus</name>
    <dbReference type="NCBI Taxonomy" id="1715348"/>
    <lineage>
        <taxon>Bacteria</taxon>
        <taxon>Pseudomonadati</taxon>
        <taxon>Pseudomonadota</taxon>
        <taxon>Alphaproteobacteria</taxon>
        <taxon>Sphingomonadales</taxon>
        <taxon>Sphingosinicellaceae</taxon>
        <taxon>Sandaracinobacter</taxon>
    </lineage>
</organism>
<keyword evidence="1" id="KW-0175">Coiled coil</keyword>
<evidence type="ECO:0000256" key="1">
    <source>
        <dbReference type="SAM" id="Coils"/>
    </source>
</evidence>
<name>A0A501XSK8_9SPHN</name>
<accession>A0A501XSK8</accession>
<keyword evidence="4" id="KW-1185">Reference proteome</keyword>
<dbReference type="EMBL" id="VFSU01000013">
    <property type="protein sequence ID" value="TPE63087.1"/>
    <property type="molecule type" value="Genomic_DNA"/>
</dbReference>
<reference evidence="3 4" key="1">
    <citation type="submission" date="2019-06" db="EMBL/GenBank/DDBJ databases">
        <authorList>
            <person name="Lee I."/>
            <person name="Jang G.I."/>
            <person name="Hwang C.Y."/>
        </authorList>
    </citation>
    <scope>NUCLEOTIDE SEQUENCE [LARGE SCALE GENOMIC DNA]</scope>
    <source>
        <strain evidence="3 4">PAMC 28131</strain>
    </source>
</reference>
<feature type="signal peptide" evidence="2">
    <location>
        <begin position="1"/>
        <end position="22"/>
    </location>
</feature>
<dbReference type="OrthoDB" id="9135578at2"/>
<evidence type="ECO:0008006" key="5">
    <source>
        <dbReference type="Google" id="ProtNLM"/>
    </source>
</evidence>
<sequence length="90" mass="9589">MMKTAKITLALALLATAGGAFAQEPVQNIDPSRHGNLAAAQDLVRQAYDRLSVAQRENGNNLGGHAEKAKALLQQANIEIRRAADAANQR</sequence>
<protein>
    <recommendedName>
        <fullName evidence="5">DUF4398 domain-containing protein</fullName>
    </recommendedName>
</protein>
<feature type="chain" id="PRO_5021278767" description="DUF4398 domain-containing protein" evidence="2">
    <location>
        <begin position="23"/>
        <end position="90"/>
    </location>
</feature>
<keyword evidence="2" id="KW-0732">Signal</keyword>
<evidence type="ECO:0000313" key="4">
    <source>
        <dbReference type="Proteomes" id="UP000319897"/>
    </source>
</evidence>
<evidence type="ECO:0000313" key="3">
    <source>
        <dbReference type="EMBL" id="TPE63087.1"/>
    </source>
</evidence>